<reference evidence="2 3" key="1">
    <citation type="submission" date="2024-09" db="EMBL/GenBank/DDBJ databases">
        <authorList>
            <person name="Sun Q."/>
            <person name="Mori K."/>
        </authorList>
    </citation>
    <scope>NUCLEOTIDE SEQUENCE [LARGE SCALE GENOMIC DNA]</scope>
    <source>
        <strain evidence="2 3">NCAIM B.02301</strain>
    </source>
</reference>
<evidence type="ECO:0000259" key="1">
    <source>
        <dbReference type="Pfam" id="PF10740"/>
    </source>
</evidence>
<organism evidence="2 3">
    <name type="scientific">Halalkalibacter alkalisediminis</name>
    <dbReference type="NCBI Taxonomy" id="935616"/>
    <lineage>
        <taxon>Bacteria</taxon>
        <taxon>Bacillati</taxon>
        <taxon>Bacillota</taxon>
        <taxon>Bacilli</taxon>
        <taxon>Bacillales</taxon>
        <taxon>Bacillaceae</taxon>
        <taxon>Halalkalibacter</taxon>
    </lineage>
</organism>
<comment type="caution">
    <text evidence="2">The sequence shown here is derived from an EMBL/GenBank/DDBJ whole genome shotgun (WGS) entry which is preliminary data.</text>
</comment>
<accession>A0ABV6NK67</accession>
<dbReference type="SUPFAM" id="SSF53697">
    <property type="entry name" value="SIS domain"/>
    <property type="match status" value="1"/>
</dbReference>
<gene>
    <name evidence="2" type="ORF">ACFFH4_19400</name>
</gene>
<sequence>MQKIFTTQLIGLMKDTLDEDMMEDAARLLSQALIGDGNVYIYGKDEMVAVAAEALYGKEKLEHVKPLFEKGVMAELDPADRVLLISRNAYDEEMIDVVEQVSANGILIVGMSAVQNDLKKQWIDWTDVHLNLNVHNSLVPTDSGERIGYPASLMALYTYFCLHLLITDFLSEYE</sequence>
<dbReference type="InterPro" id="IPR046348">
    <property type="entry name" value="SIS_dom_sf"/>
</dbReference>
<dbReference type="RefSeq" id="WP_273842463.1">
    <property type="nucleotide sequence ID" value="NZ_JAQQWT010000005.1"/>
</dbReference>
<dbReference type="InterPro" id="IPR019676">
    <property type="entry name" value="DUF2529"/>
</dbReference>
<dbReference type="EMBL" id="JBHLTR010000054">
    <property type="protein sequence ID" value="MFC0561116.1"/>
    <property type="molecule type" value="Genomic_DNA"/>
</dbReference>
<dbReference type="Proteomes" id="UP001589833">
    <property type="component" value="Unassembled WGS sequence"/>
</dbReference>
<protein>
    <submittedName>
        <fullName evidence="2">DUF2529 family protein</fullName>
    </submittedName>
</protein>
<evidence type="ECO:0000313" key="2">
    <source>
        <dbReference type="EMBL" id="MFC0561116.1"/>
    </source>
</evidence>
<dbReference type="Gene3D" id="3.40.50.10490">
    <property type="entry name" value="Glucose-6-phosphate isomerase like protein, domain 1"/>
    <property type="match status" value="1"/>
</dbReference>
<keyword evidence="3" id="KW-1185">Reference proteome</keyword>
<dbReference type="Pfam" id="PF10740">
    <property type="entry name" value="DUF2529"/>
    <property type="match status" value="1"/>
</dbReference>
<evidence type="ECO:0000313" key="3">
    <source>
        <dbReference type="Proteomes" id="UP001589833"/>
    </source>
</evidence>
<proteinExistence type="predicted"/>
<feature type="domain" description="DUF2529" evidence="1">
    <location>
        <begin position="1"/>
        <end position="169"/>
    </location>
</feature>
<name>A0ABV6NK67_9BACI</name>